<reference evidence="1 2" key="1">
    <citation type="journal article" date="2018" name="Sci. Rep.">
        <title>Comparative analysis of the Pocillopora damicornis genome highlights role of immune system in coral evolution.</title>
        <authorList>
            <person name="Cunning R."/>
            <person name="Bay R.A."/>
            <person name="Gillette P."/>
            <person name="Baker A.C."/>
            <person name="Traylor-Knowles N."/>
        </authorList>
    </citation>
    <scope>NUCLEOTIDE SEQUENCE [LARGE SCALE GENOMIC DNA]</scope>
    <source>
        <strain evidence="1">RSMAS</strain>
        <tissue evidence="1">Whole animal</tissue>
    </source>
</reference>
<gene>
    <name evidence="1" type="ORF">pdam_00012759</name>
</gene>
<keyword evidence="2" id="KW-1185">Reference proteome</keyword>
<dbReference type="AlphaFoldDB" id="A0A3M6TTE9"/>
<accession>A0A3M6TTE9</accession>
<evidence type="ECO:0000313" key="2">
    <source>
        <dbReference type="Proteomes" id="UP000275408"/>
    </source>
</evidence>
<proteinExistence type="predicted"/>
<dbReference type="OrthoDB" id="10038899at2759"/>
<evidence type="ECO:0008006" key="3">
    <source>
        <dbReference type="Google" id="ProtNLM"/>
    </source>
</evidence>
<organism evidence="1 2">
    <name type="scientific">Pocillopora damicornis</name>
    <name type="common">Cauliflower coral</name>
    <name type="synonym">Millepora damicornis</name>
    <dbReference type="NCBI Taxonomy" id="46731"/>
    <lineage>
        <taxon>Eukaryota</taxon>
        <taxon>Metazoa</taxon>
        <taxon>Cnidaria</taxon>
        <taxon>Anthozoa</taxon>
        <taxon>Hexacorallia</taxon>
        <taxon>Scleractinia</taxon>
        <taxon>Astrocoeniina</taxon>
        <taxon>Pocilloporidae</taxon>
        <taxon>Pocillopora</taxon>
    </lineage>
</organism>
<protein>
    <recommendedName>
        <fullName evidence="3">HECT domain-containing protein</fullName>
    </recommendedName>
</protein>
<sequence length="278" mass="32253">MQIFKDESTLNYHLHILALLGKKRSEKCFISLMIGNNGKVHLLGMTCRASFLKFYIPLNLCHLFVALCLYGDDVITSETLIKSFRQFLATEDREALEKCLGDDFEPSDEDVSDLLTSFKCFKAPSKNNIEAIIIKLTHQELVQRPRYVINYWNPILKFLKKLDIFYQSKQLTSKKINKLFKAEPANKAECTFFEHLKWFVKSMKGKSLSMFLWFYNFQNIDVHFTTLEGLQQHPIARTSGPMLELLSTYKSYQTLIEEFTNIYNGFAVAIDASMDDKS</sequence>
<dbReference type="Proteomes" id="UP000275408">
    <property type="component" value="Unassembled WGS sequence"/>
</dbReference>
<dbReference type="EMBL" id="RCHS01002960">
    <property type="protein sequence ID" value="RMX44682.1"/>
    <property type="molecule type" value="Genomic_DNA"/>
</dbReference>
<evidence type="ECO:0000313" key="1">
    <source>
        <dbReference type="EMBL" id="RMX44682.1"/>
    </source>
</evidence>
<comment type="caution">
    <text evidence="1">The sequence shown here is derived from an EMBL/GenBank/DDBJ whole genome shotgun (WGS) entry which is preliminary data.</text>
</comment>
<name>A0A3M6TTE9_POCDA</name>